<dbReference type="OrthoDB" id="7758228at2759"/>
<dbReference type="AlphaFoldDB" id="A0A0J7JWS0"/>
<sequence length="99" mass="11548">MAAKEVAYVRKLVNEMGFGETQETKAYSDNQSSQCLVKNETFHARSKHIDIKYHYIRELHKNNIIEVNYVPTENMMADVLTKNLNRFKHEKCIQGMGLN</sequence>
<dbReference type="CDD" id="cd09272">
    <property type="entry name" value="RNase_HI_RT_Ty1"/>
    <property type="match status" value="1"/>
</dbReference>
<evidence type="ECO:0000313" key="2">
    <source>
        <dbReference type="Proteomes" id="UP000036403"/>
    </source>
</evidence>
<name>A0A0J7JWS0_LASNI</name>
<proteinExistence type="predicted"/>
<reference evidence="1 2" key="1">
    <citation type="submission" date="2015-04" db="EMBL/GenBank/DDBJ databases">
        <title>Lasius niger genome sequencing.</title>
        <authorList>
            <person name="Konorov E.A."/>
            <person name="Nikitin M.A."/>
            <person name="Kirill M.V."/>
            <person name="Chang P."/>
        </authorList>
    </citation>
    <scope>NUCLEOTIDE SEQUENCE [LARGE SCALE GENOMIC DNA]</scope>
    <source>
        <tissue evidence="1">Whole</tissue>
    </source>
</reference>
<dbReference type="Proteomes" id="UP000036403">
    <property type="component" value="Unassembled WGS sequence"/>
</dbReference>
<evidence type="ECO:0000313" key="1">
    <source>
        <dbReference type="EMBL" id="KMQ82361.1"/>
    </source>
</evidence>
<dbReference type="PaxDb" id="67767-A0A0J7JWS0"/>
<gene>
    <name evidence="1" type="ORF">RF55_23231</name>
</gene>
<protein>
    <submittedName>
        <fullName evidence="1">Retrovirus-related pol polyprotein from transposon tnt</fullName>
    </submittedName>
</protein>
<comment type="caution">
    <text evidence="1">The sequence shown here is derived from an EMBL/GenBank/DDBJ whole genome shotgun (WGS) entry which is preliminary data.</text>
</comment>
<keyword evidence="2" id="KW-1185">Reference proteome</keyword>
<dbReference type="STRING" id="67767.A0A0J7JWS0"/>
<accession>A0A0J7JWS0</accession>
<dbReference type="EMBL" id="LBMM01026021">
    <property type="protein sequence ID" value="KMQ82361.1"/>
    <property type="molecule type" value="Genomic_DNA"/>
</dbReference>
<organism evidence="1 2">
    <name type="scientific">Lasius niger</name>
    <name type="common">Black garden ant</name>
    <dbReference type="NCBI Taxonomy" id="67767"/>
    <lineage>
        <taxon>Eukaryota</taxon>
        <taxon>Metazoa</taxon>
        <taxon>Ecdysozoa</taxon>
        <taxon>Arthropoda</taxon>
        <taxon>Hexapoda</taxon>
        <taxon>Insecta</taxon>
        <taxon>Pterygota</taxon>
        <taxon>Neoptera</taxon>
        <taxon>Endopterygota</taxon>
        <taxon>Hymenoptera</taxon>
        <taxon>Apocrita</taxon>
        <taxon>Aculeata</taxon>
        <taxon>Formicoidea</taxon>
        <taxon>Formicidae</taxon>
        <taxon>Formicinae</taxon>
        <taxon>Lasius</taxon>
        <taxon>Lasius</taxon>
    </lineage>
</organism>